<dbReference type="Gene3D" id="1.10.10.60">
    <property type="entry name" value="Homeodomain-like"/>
    <property type="match status" value="2"/>
</dbReference>
<dbReference type="EMBL" id="QEKH01000020">
    <property type="protein sequence ID" value="PVY39575.1"/>
    <property type="molecule type" value="Genomic_DNA"/>
</dbReference>
<organism evidence="5 6">
    <name type="scientific">Victivallis vadensis</name>
    <dbReference type="NCBI Taxonomy" id="172901"/>
    <lineage>
        <taxon>Bacteria</taxon>
        <taxon>Pseudomonadati</taxon>
        <taxon>Lentisphaerota</taxon>
        <taxon>Lentisphaeria</taxon>
        <taxon>Victivallales</taxon>
        <taxon>Victivallaceae</taxon>
        <taxon>Victivallis</taxon>
    </lineage>
</organism>
<accession>A0A2U1AT19</accession>
<dbReference type="InterPro" id="IPR037923">
    <property type="entry name" value="HTH-like"/>
</dbReference>
<evidence type="ECO:0000313" key="6">
    <source>
        <dbReference type="Proteomes" id="UP000245959"/>
    </source>
</evidence>
<gene>
    <name evidence="5" type="ORF">C8D82_12052</name>
</gene>
<keyword evidence="2" id="KW-0238">DNA-binding</keyword>
<dbReference type="PROSITE" id="PS00041">
    <property type="entry name" value="HTH_ARAC_FAMILY_1"/>
    <property type="match status" value="1"/>
</dbReference>
<dbReference type="InterPro" id="IPR009057">
    <property type="entry name" value="Homeodomain-like_sf"/>
</dbReference>
<sequence>MRKTDKKHEDFCQAASGKHEMQWSKKAEYQTRRRETWMIPVSGAFPFYPYCMEEEVRLRDYWFMENFTRFWLAIIALEGDILFHFGNKDIRLSAGEILFIPKNTGYSFENGESESSHKVVLEVIGQNLNSDLETLGLNRLISVRSDRCEVLADQIRAIGDLIHLQQPSAVPELLGRTYRILVEFSDLLPEKKRTNNLLLRAQMLLESNFETRLTLPQLARKLNSREEKINRLFKEKLGITPMRYRIEKKMERARHLLVVTSLTIKEISFQLGYCDPFYFSSEFRRITGFSPSQVRNCKELL</sequence>
<dbReference type="Proteomes" id="UP000245959">
    <property type="component" value="Unassembled WGS sequence"/>
</dbReference>
<keyword evidence="3" id="KW-0804">Transcription</keyword>
<comment type="caution">
    <text evidence="5">The sequence shown here is derived from an EMBL/GenBank/DDBJ whole genome shotgun (WGS) entry which is preliminary data.</text>
</comment>
<dbReference type="Gene3D" id="2.60.120.10">
    <property type="entry name" value="Jelly Rolls"/>
    <property type="match status" value="1"/>
</dbReference>
<evidence type="ECO:0000256" key="3">
    <source>
        <dbReference type="ARBA" id="ARBA00023163"/>
    </source>
</evidence>
<dbReference type="OrthoDB" id="9807321at2"/>
<evidence type="ECO:0000313" key="5">
    <source>
        <dbReference type="EMBL" id="PVY39575.1"/>
    </source>
</evidence>
<dbReference type="InterPro" id="IPR014710">
    <property type="entry name" value="RmlC-like_jellyroll"/>
</dbReference>
<dbReference type="GO" id="GO:0003700">
    <property type="term" value="F:DNA-binding transcription factor activity"/>
    <property type="evidence" value="ECO:0007669"/>
    <property type="project" value="InterPro"/>
</dbReference>
<dbReference type="PANTHER" id="PTHR43280">
    <property type="entry name" value="ARAC-FAMILY TRANSCRIPTIONAL REGULATOR"/>
    <property type="match status" value="1"/>
</dbReference>
<dbReference type="InterPro" id="IPR018060">
    <property type="entry name" value="HTH_AraC"/>
</dbReference>
<proteinExistence type="predicted"/>
<dbReference type="InterPro" id="IPR018062">
    <property type="entry name" value="HTH_AraC-typ_CS"/>
</dbReference>
<protein>
    <submittedName>
        <fullName evidence="5">Helix-turn-helix protein</fullName>
    </submittedName>
</protein>
<name>A0A2U1AT19_9BACT</name>
<dbReference type="PANTHER" id="PTHR43280:SF2">
    <property type="entry name" value="HTH-TYPE TRANSCRIPTIONAL REGULATOR EXSA"/>
    <property type="match status" value="1"/>
</dbReference>
<dbReference type="SUPFAM" id="SSF46689">
    <property type="entry name" value="Homeodomain-like"/>
    <property type="match status" value="2"/>
</dbReference>
<dbReference type="GO" id="GO:0043565">
    <property type="term" value="F:sequence-specific DNA binding"/>
    <property type="evidence" value="ECO:0007669"/>
    <property type="project" value="InterPro"/>
</dbReference>
<keyword evidence="1" id="KW-0805">Transcription regulation</keyword>
<keyword evidence="6" id="KW-1185">Reference proteome</keyword>
<evidence type="ECO:0000259" key="4">
    <source>
        <dbReference type="PROSITE" id="PS01124"/>
    </source>
</evidence>
<dbReference type="InterPro" id="IPR011051">
    <property type="entry name" value="RmlC_Cupin_sf"/>
</dbReference>
<reference evidence="5 6" key="1">
    <citation type="submission" date="2018-04" db="EMBL/GenBank/DDBJ databases">
        <title>Genomic Encyclopedia of Type Strains, Phase IV (KMG-IV): sequencing the most valuable type-strain genomes for metagenomic binning, comparative biology and taxonomic classification.</title>
        <authorList>
            <person name="Goeker M."/>
        </authorList>
    </citation>
    <scope>NUCLEOTIDE SEQUENCE [LARGE SCALE GENOMIC DNA]</scope>
    <source>
        <strain evidence="5 6">DSM 14823</strain>
    </source>
</reference>
<dbReference type="SMART" id="SM00342">
    <property type="entry name" value="HTH_ARAC"/>
    <property type="match status" value="1"/>
</dbReference>
<evidence type="ECO:0000256" key="1">
    <source>
        <dbReference type="ARBA" id="ARBA00023015"/>
    </source>
</evidence>
<dbReference type="Pfam" id="PF12833">
    <property type="entry name" value="HTH_18"/>
    <property type="match status" value="1"/>
</dbReference>
<dbReference type="SUPFAM" id="SSF51182">
    <property type="entry name" value="RmlC-like cupins"/>
    <property type="match status" value="1"/>
</dbReference>
<feature type="domain" description="HTH araC/xylS-type" evidence="4">
    <location>
        <begin position="199"/>
        <end position="297"/>
    </location>
</feature>
<dbReference type="AlphaFoldDB" id="A0A2U1AT19"/>
<evidence type="ECO:0000256" key="2">
    <source>
        <dbReference type="ARBA" id="ARBA00023125"/>
    </source>
</evidence>
<dbReference type="CDD" id="cd02208">
    <property type="entry name" value="cupin_RmlC-like"/>
    <property type="match status" value="1"/>
</dbReference>
<dbReference type="SUPFAM" id="SSF51215">
    <property type="entry name" value="Regulatory protein AraC"/>
    <property type="match status" value="1"/>
</dbReference>
<dbReference type="PROSITE" id="PS01124">
    <property type="entry name" value="HTH_ARAC_FAMILY_2"/>
    <property type="match status" value="1"/>
</dbReference>